<evidence type="ECO:0008006" key="3">
    <source>
        <dbReference type="Google" id="ProtNLM"/>
    </source>
</evidence>
<protein>
    <recommendedName>
        <fullName evidence="3">Nucleotidyltransferase</fullName>
    </recommendedName>
</protein>
<sequence>MEIYGNYIYGSSDSTDIDIAYIVDKLPSLNECKIFCSSDKNENRNLITIDDGIISNCYKGTKDELNNAIKNTYSLHHQSTPLLITKNVKRNIPLKIVRSIRSILSHLSRSQYRSEVKLALRSDFDCRLNTLLNIDLTTIDFTTLNNNMSKEDILKLIAFQSGQCLGLINGDEYFTKKEISLAYPELSKFIFRIEDTDISILNTFVHNFVNIIKNIEYLDIDDNNVLFINDDIIINLKTERINND</sequence>
<evidence type="ECO:0000313" key="2">
    <source>
        <dbReference type="Proteomes" id="UP001348805"/>
    </source>
</evidence>
<evidence type="ECO:0000313" key="1">
    <source>
        <dbReference type="EMBL" id="WQJ51564.1"/>
    </source>
</evidence>
<reference evidence="1 2" key="1">
    <citation type="submission" date="2023-11" db="EMBL/GenBank/DDBJ databases">
        <authorList>
            <person name="Cook R."/>
            <person name="Crisci M."/>
            <person name="Pye H."/>
            <person name="Adriaenssens E."/>
            <person name="Santini J."/>
        </authorList>
    </citation>
    <scope>NUCLEOTIDE SEQUENCE [LARGE SCALE GENOMIC DNA]</scope>
    <source>
        <strain evidence="1">Lak_Megaphage_RVC_AP3_GC26</strain>
    </source>
</reference>
<keyword evidence="2" id="KW-1185">Reference proteome</keyword>
<accession>A0ABZ0Z3L0</accession>
<organism evidence="1 2">
    <name type="scientific">phage Lak_Megaphage_RVC_AP3_GC26</name>
    <dbReference type="NCBI Taxonomy" id="3109225"/>
    <lineage>
        <taxon>Viruses</taxon>
        <taxon>Duplodnaviria</taxon>
        <taxon>Heunggongvirae</taxon>
        <taxon>Uroviricota</taxon>
        <taxon>Caudoviricetes</taxon>
        <taxon>Caudoviricetes code 15 clade</taxon>
    </lineage>
</organism>
<name>A0ABZ0Z3L0_9CAUD</name>
<proteinExistence type="predicted"/>
<dbReference type="EMBL" id="OR769219">
    <property type="protein sequence ID" value="WQJ51564.1"/>
    <property type="molecule type" value="Genomic_DNA"/>
</dbReference>
<dbReference type="Proteomes" id="UP001348805">
    <property type="component" value="Segment"/>
</dbReference>